<evidence type="ECO:0000256" key="3">
    <source>
        <dbReference type="ARBA" id="ARBA00022840"/>
    </source>
</evidence>
<protein>
    <submittedName>
        <fullName evidence="7">Helicase</fullName>
    </submittedName>
</protein>
<dbReference type="InterPro" id="IPR045028">
    <property type="entry name" value="DinG/Rad3-like"/>
</dbReference>
<dbReference type="InterPro" id="IPR014013">
    <property type="entry name" value="Helic_SF1/SF2_ATP-bd_DinG/Rad3"/>
</dbReference>
<name>A0A2M9Y1D0_9LEPT</name>
<dbReference type="PROSITE" id="PS51192">
    <property type="entry name" value="HELICASE_ATP_BIND_1"/>
    <property type="match status" value="1"/>
</dbReference>
<evidence type="ECO:0000256" key="1">
    <source>
        <dbReference type="ARBA" id="ARBA00022741"/>
    </source>
</evidence>
<comment type="similarity">
    <text evidence="4">Belongs to the helicase family. DinG subfamily.</text>
</comment>
<dbReference type="SMART" id="SM00487">
    <property type="entry name" value="DEXDc"/>
    <property type="match status" value="1"/>
</dbReference>
<evidence type="ECO:0000256" key="2">
    <source>
        <dbReference type="ARBA" id="ARBA00022801"/>
    </source>
</evidence>
<dbReference type="Pfam" id="PF13307">
    <property type="entry name" value="Helicase_C_2"/>
    <property type="match status" value="1"/>
</dbReference>
<keyword evidence="2" id="KW-0378">Hydrolase</keyword>
<evidence type="ECO:0000259" key="5">
    <source>
        <dbReference type="PROSITE" id="PS51192"/>
    </source>
</evidence>
<dbReference type="PANTHER" id="PTHR11472:SF34">
    <property type="entry name" value="REGULATOR OF TELOMERE ELONGATION HELICASE 1"/>
    <property type="match status" value="1"/>
</dbReference>
<sequence>MDVQTVFTTKLPKLWKDYEVRKEQMEMATSIESAFNTGSNWVIEAGTGVGKSLAYLIPSALFSLENDCTVVVSTETKSLQDQLLYKDIPLVSEALGVSVNAMVALGASNYLCKRKYARVMERGDFGPEMESSLPYFVNWEKQTTAGIRAEYDGFLSNSFWNSVSRESDNCLGRNCPNFSSSYYFLEKEKWKKANILIVNHHLLASHLAGDFKILPPFSQLVIDEAHAFPEIVGKAFGSEIRYDLLMNLLHYLYFPEKRSGLVLKLKSSEKIIKSVEAAIGYANDFFRMLLSAIPLQFNQFSTRHTERIKLDNGAFEDTLADLASQLESLLSKYKKDSEDMEEKEIALGLEMVSGNLKKASSFLNDFRLKTNPNLVFWIEPPPQSSKDPFYYLFSQPKNTDEILANTLFPNMDSAVMTSATLSPTAGNFQYFLKEVGTSEVKTKTLASPFAYNTHSLLFVPKQVADPVQDPRRNKSDLSYWIARLLKLSEGDAFVLFTSNKLLSELYEELRHQVPYPIFSQTEMGPIAAKREFLANEKSVLFGVSSFWQGVDIKGDKLRNVIVTKLPFQVPTEPVLQAKMEDMEKKGKSPFWEMQVPKTCLLLRQGFGRLIRSQSDTGMVSILDPRVHTKSYGKNVLQSLPKGVPIITEFNELERKFQLLPKS</sequence>
<dbReference type="InterPro" id="IPR006555">
    <property type="entry name" value="ATP-dep_Helicase_C"/>
</dbReference>
<keyword evidence="3" id="KW-0067">ATP-binding</keyword>
<evidence type="ECO:0000259" key="6">
    <source>
        <dbReference type="PROSITE" id="PS51193"/>
    </source>
</evidence>
<dbReference type="Gene3D" id="3.40.50.300">
    <property type="entry name" value="P-loop containing nucleotide triphosphate hydrolases"/>
    <property type="match status" value="2"/>
</dbReference>
<feature type="domain" description="Helicase ATP-binding" evidence="5">
    <location>
        <begin position="32"/>
        <end position="312"/>
    </location>
</feature>
<dbReference type="PANTHER" id="PTHR11472">
    <property type="entry name" value="DNA REPAIR DEAD HELICASE RAD3/XP-D SUBFAMILY MEMBER"/>
    <property type="match status" value="1"/>
</dbReference>
<evidence type="ECO:0000256" key="4">
    <source>
        <dbReference type="ARBA" id="ARBA00038058"/>
    </source>
</evidence>
<comment type="caution">
    <text evidence="7">The sequence shown here is derived from an EMBL/GenBank/DDBJ whole genome shotgun (WGS) entry which is preliminary data.</text>
</comment>
<keyword evidence="1" id="KW-0547">Nucleotide-binding</keyword>
<keyword evidence="8" id="KW-1185">Reference proteome</keyword>
<dbReference type="SMART" id="SM00491">
    <property type="entry name" value="HELICc2"/>
    <property type="match status" value="1"/>
</dbReference>
<dbReference type="OrthoDB" id="9803913at2"/>
<reference evidence="7" key="1">
    <citation type="journal article" date="2019" name="PLoS Negl. Trop. Dis.">
        <title>Revisiting the worldwide diversity of Leptospira species in the environment.</title>
        <authorList>
            <person name="Vincent A.T."/>
            <person name="Schiettekatte O."/>
            <person name="Bourhy P."/>
            <person name="Veyrier F.J."/>
            <person name="Picardeau M."/>
        </authorList>
    </citation>
    <scope>NUCLEOTIDE SEQUENCE [LARGE SCALE GENOMIC DNA]</scope>
    <source>
        <strain evidence="7">201800277</strain>
    </source>
</reference>
<dbReference type="GO" id="GO:0003676">
    <property type="term" value="F:nucleic acid binding"/>
    <property type="evidence" value="ECO:0007669"/>
    <property type="project" value="InterPro"/>
</dbReference>
<evidence type="ECO:0000313" key="7">
    <source>
        <dbReference type="EMBL" id="TGK91712.1"/>
    </source>
</evidence>
<dbReference type="AlphaFoldDB" id="A0A2M9Y1D0"/>
<dbReference type="Proteomes" id="UP000297891">
    <property type="component" value="Unassembled WGS sequence"/>
</dbReference>
<dbReference type="GO" id="GO:0003678">
    <property type="term" value="F:DNA helicase activity"/>
    <property type="evidence" value="ECO:0007669"/>
    <property type="project" value="TreeGrafter"/>
</dbReference>
<dbReference type="SUPFAM" id="SSF52540">
    <property type="entry name" value="P-loop containing nucleoside triphosphate hydrolases"/>
    <property type="match status" value="1"/>
</dbReference>
<dbReference type="GO" id="GO:0005524">
    <property type="term" value="F:ATP binding"/>
    <property type="evidence" value="ECO:0007669"/>
    <property type="project" value="UniProtKB-KW"/>
</dbReference>
<keyword evidence="7" id="KW-0347">Helicase</keyword>
<dbReference type="EMBL" id="RQFP01000014">
    <property type="protein sequence ID" value="TGK91712.1"/>
    <property type="molecule type" value="Genomic_DNA"/>
</dbReference>
<organism evidence="7 8">
    <name type="scientific">Leptospira brenneri</name>
    <dbReference type="NCBI Taxonomy" id="2023182"/>
    <lineage>
        <taxon>Bacteria</taxon>
        <taxon>Pseudomonadati</taxon>
        <taxon>Spirochaetota</taxon>
        <taxon>Spirochaetia</taxon>
        <taxon>Leptospirales</taxon>
        <taxon>Leptospiraceae</taxon>
        <taxon>Leptospira</taxon>
    </lineage>
</organism>
<feature type="domain" description="Helicase ATP-binding" evidence="6">
    <location>
        <begin position="10"/>
        <end position="275"/>
    </location>
</feature>
<accession>A0A2M9Y1D0</accession>
<dbReference type="GO" id="GO:0006139">
    <property type="term" value="P:nucleobase-containing compound metabolic process"/>
    <property type="evidence" value="ECO:0007669"/>
    <property type="project" value="InterPro"/>
</dbReference>
<dbReference type="RefSeq" id="WP_100790560.1">
    <property type="nucleotide sequence ID" value="NZ_NPDQ01000004.1"/>
</dbReference>
<gene>
    <name evidence="7" type="ORF">EHQ30_16080</name>
</gene>
<dbReference type="GO" id="GO:0016818">
    <property type="term" value="F:hydrolase activity, acting on acid anhydrides, in phosphorus-containing anhydrides"/>
    <property type="evidence" value="ECO:0007669"/>
    <property type="project" value="InterPro"/>
</dbReference>
<dbReference type="InterPro" id="IPR014001">
    <property type="entry name" value="Helicase_ATP-bd"/>
</dbReference>
<dbReference type="InterPro" id="IPR027417">
    <property type="entry name" value="P-loop_NTPase"/>
</dbReference>
<evidence type="ECO:0000313" key="8">
    <source>
        <dbReference type="Proteomes" id="UP000297891"/>
    </source>
</evidence>
<proteinExistence type="inferred from homology"/>
<dbReference type="PROSITE" id="PS51193">
    <property type="entry name" value="HELICASE_ATP_BIND_2"/>
    <property type="match status" value="1"/>
</dbReference>